<reference evidence="3 4" key="1">
    <citation type="submission" date="2020-08" db="EMBL/GenBank/DDBJ databases">
        <title>Genomic Encyclopedia of Type Strains, Phase IV (KMG-IV): sequencing the most valuable type-strain genomes for metagenomic binning, comparative biology and taxonomic classification.</title>
        <authorList>
            <person name="Goeker M."/>
        </authorList>
    </citation>
    <scope>NUCLEOTIDE SEQUENCE [LARGE SCALE GENOMIC DNA]</scope>
    <source>
        <strain evidence="3 4">DSM 26723</strain>
    </source>
</reference>
<comment type="caution">
    <text evidence="3">The sequence shown here is derived from an EMBL/GenBank/DDBJ whole genome shotgun (WGS) entry which is preliminary data.</text>
</comment>
<gene>
    <name evidence="3" type="ORF">HNQ60_002618</name>
</gene>
<keyword evidence="1" id="KW-0732">Signal</keyword>
<dbReference type="Proteomes" id="UP000588068">
    <property type="component" value="Unassembled WGS sequence"/>
</dbReference>
<dbReference type="SUPFAM" id="SSF51126">
    <property type="entry name" value="Pectin lyase-like"/>
    <property type="match status" value="1"/>
</dbReference>
<dbReference type="Gene3D" id="2.160.20.10">
    <property type="entry name" value="Single-stranded right-handed beta-helix, Pectin lyase-like"/>
    <property type="match status" value="1"/>
</dbReference>
<evidence type="ECO:0000313" key="3">
    <source>
        <dbReference type="EMBL" id="MBB6093737.1"/>
    </source>
</evidence>
<proteinExistence type="predicted"/>
<dbReference type="PROSITE" id="PS51257">
    <property type="entry name" value="PROKAR_LIPOPROTEIN"/>
    <property type="match status" value="1"/>
</dbReference>
<dbReference type="RefSeq" id="WP_184332408.1">
    <property type="nucleotide sequence ID" value="NZ_JACHHZ010000003.1"/>
</dbReference>
<feature type="signal peptide" evidence="1">
    <location>
        <begin position="1"/>
        <end position="23"/>
    </location>
</feature>
<organism evidence="3 4">
    <name type="scientific">Povalibacter uvarum</name>
    <dbReference type="NCBI Taxonomy" id="732238"/>
    <lineage>
        <taxon>Bacteria</taxon>
        <taxon>Pseudomonadati</taxon>
        <taxon>Pseudomonadota</taxon>
        <taxon>Gammaproteobacteria</taxon>
        <taxon>Steroidobacterales</taxon>
        <taxon>Steroidobacteraceae</taxon>
        <taxon>Povalibacter</taxon>
    </lineage>
</organism>
<dbReference type="AlphaFoldDB" id="A0A841HKZ7"/>
<evidence type="ECO:0000256" key="1">
    <source>
        <dbReference type="SAM" id="SignalP"/>
    </source>
</evidence>
<name>A0A841HKZ7_9GAMM</name>
<keyword evidence="4" id="KW-1185">Reference proteome</keyword>
<dbReference type="InterPro" id="IPR012334">
    <property type="entry name" value="Pectin_lyas_fold"/>
</dbReference>
<protein>
    <recommendedName>
        <fullName evidence="2">Right handed beta helix domain-containing protein</fullName>
    </recommendedName>
</protein>
<dbReference type="InterPro" id="IPR011050">
    <property type="entry name" value="Pectin_lyase_fold/virulence"/>
</dbReference>
<sequence length="344" mass="36313">MNPRPLRLKHAAFILLAGLMAGAACGKTLSVCPAGSKAKCDFTGNQALQSAVDKAADGDTIMVRAGAYTSAAFVDVPYKQYVIRGSLAIRHKRIEIVGEDGAVLDGTAGPPVSAIVIEGGDVTLRNLTIRNFRAGDPEDDLYEGHGIFVIDAVVELEDVTIEKYAKMGFTGRGSSSLTASGLRILDGHVAIWLEESAHLRLCNALVRNNDSAGIAAYMNATARVYNSVFDGNQDDGLYAENEASIFATNTLLLNNKPFAVRVTDDAQAQVRYTALHGNAAKGSSPDGKQSIRWGEGVQDLVTKPDANYRLASPLAGDPDVRTATLGRMNIGLSDVAACGSGQGR</sequence>
<feature type="domain" description="Right handed beta helix" evidence="2">
    <location>
        <begin position="114"/>
        <end position="268"/>
    </location>
</feature>
<dbReference type="Pfam" id="PF13229">
    <property type="entry name" value="Beta_helix"/>
    <property type="match status" value="1"/>
</dbReference>
<dbReference type="EMBL" id="JACHHZ010000003">
    <property type="protein sequence ID" value="MBB6093737.1"/>
    <property type="molecule type" value="Genomic_DNA"/>
</dbReference>
<evidence type="ECO:0000259" key="2">
    <source>
        <dbReference type="Pfam" id="PF13229"/>
    </source>
</evidence>
<evidence type="ECO:0000313" key="4">
    <source>
        <dbReference type="Proteomes" id="UP000588068"/>
    </source>
</evidence>
<accession>A0A841HKZ7</accession>
<dbReference type="InterPro" id="IPR006626">
    <property type="entry name" value="PbH1"/>
</dbReference>
<dbReference type="SMART" id="SM00710">
    <property type="entry name" value="PbH1"/>
    <property type="match status" value="4"/>
</dbReference>
<dbReference type="InterPro" id="IPR039448">
    <property type="entry name" value="Beta_helix"/>
</dbReference>
<feature type="chain" id="PRO_5032828754" description="Right handed beta helix domain-containing protein" evidence="1">
    <location>
        <begin position="24"/>
        <end position="344"/>
    </location>
</feature>